<keyword evidence="1" id="KW-0812">Transmembrane</keyword>
<feature type="transmembrane region" description="Helical" evidence="1">
    <location>
        <begin position="28"/>
        <end position="50"/>
    </location>
</feature>
<sequence>MIAWTILGAIVALGISYFIPNLQRFRAFLGGSLGGSLASIGFLLMSLILTQFIPIETSLADRLGRLIGAFILGFCIGLMIFWEEERQLQKSTYLLIQWNDQESPKILLG</sequence>
<gene>
    <name evidence="2" type="ORF">EWV92_11620</name>
</gene>
<comment type="caution">
    <text evidence="2">The sequence shown here is derived from an EMBL/GenBank/DDBJ whole genome shotgun (WGS) entry which is preliminary data.</text>
</comment>
<evidence type="ECO:0000313" key="2">
    <source>
        <dbReference type="EMBL" id="TRU36763.1"/>
    </source>
</evidence>
<name>A0A552EQN8_MICAE</name>
<keyword evidence="1" id="KW-1133">Transmembrane helix</keyword>
<reference evidence="2 3" key="1">
    <citation type="submission" date="2019-01" db="EMBL/GenBank/DDBJ databases">
        <title>Coherence of Microcystis species and biogeography revealed through population genomics.</title>
        <authorList>
            <person name="Perez-Carrascal O.M."/>
            <person name="Terrat Y."/>
            <person name="Giani A."/>
            <person name="Fortin N."/>
            <person name="Tromas N."/>
            <person name="Shapiro B.J."/>
        </authorList>
    </citation>
    <scope>NUCLEOTIDE SEQUENCE [LARGE SCALE GENOMIC DNA]</scope>
    <source>
        <strain evidence="2">Ma_MB_S_20031200_S102</strain>
    </source>
</reference>
<accession>A0A552EQN8</accession>
<dbReference type="EMBL" id="SFBI01000100">
    <property type="protein sequence ID" value="TRU36763.1"/>
    <property type="molecule type" value="Genomic_DNA"/>
</dbReference>
<evidence type="ECO:0000313" key="3">
    <source>
        <dbReference type="Proteomes" id="UP000317708"/>
    </source>
</evidence>
<evidence type="ECO:0000256" key="1">
    <source>
        <dbReference type="SAM" id="Phobius"/>
    </source>
</evidence>
<organism evidence="2 3">
    <name type="scientific">Microcystis aeruginosa Ma_MB_S_20031200_S102</name>
    <dbReference type="NCBI Taxonomy" id="2486254"/>
    <lineage>
        <taxon>Bacteria</taxon>
        <taxon>Bacillati</taxon>
        <taxon>Cyanobacteriota</taxon>
        <taxon>Cyanophyceae</taxon>
        <taxon>Oscillatoriophycideae</taxon>
        <taxon>Chroococcales</taxon>
        <taxon>Microcystaceae</taxon>
        <taxon>Microcystis</taxon>
    </lineage>
</organism>
<feature type="transmembrane region" description="Helical" evidence="1">
    <location>
        <begin position="62"/>
        <end position="82"/>
    </location>
</feature>
<protein>
    <submittedName>
        <fullName evidence="2">Uncharacterized protein</fullName>
    </submittedName>
</protein>
<dbReference type="AlphaFoldDB" id="A0A552EQN8"/>
<keyword evidence="1" id="KW-0472">Membrane</keyword>
<dbReference type="Proteomes" id="UP000317708">
    <property type="component" value="Unassembled WGS sequence"/>
</dbReference>
<proteinExistence type="predicted"/>